<feature type="domain" description="Protein kinase" evidence="8">
    <location>
        <begin position="19"/>
        <end position="149"/>
    </location>
</feature>
<dbReference type="GO" id="GO:0008349">
    <property type="term" value="F:MAP kinase kinase kinase kinase activity"/>
    <property type="evidence" value="ECO:0007669"/>
    <property type="project" value="TreeGrafter"/>
</dbReference>
<evidence type="ECO:0000256" key="6">
    <source>
        <dbReference type="ARBA" id="ARBA00022840"/>
    </source>
</evidence>
<reference evidence="9" key="1">
    <citation type="submission" date="2025-08" db="UniProtKB">
        <authorList>
            <consortium name="Ensembl"/>
        </authorList>
    </citation>
    <scope>IDENTIFICATION</scope>
</reference>
<evidence type="ECO:0000313" key="10">
    <source>
        <dbReference type="Proteomes" id="UP000261380"/>
    </source>
</evidence>
<keyword evidence="5" id="KW-0808">Transferase</keyword>
<accession>A0A3B5L2Z0</accession>
<evidence type="ECO:0000256" key="1">
    <source>
        <dbReference type="ARBA" id="ARBA00008874"/>
    </source>
</evidence>
<evidence type="ECO:0000259" key="8">
    <source>
        <dbReference type="PROSITE" id="PS50011"/>
    </source>
</evidence>
<evidence type="ECO:0000256" key="4">
    <source>
        <dbReference type="ARBA" id="ARBA00022741"/>
    </source>
</evidence>
<dbReference type="InterPro" id="IPR017441">
    <property type="entry name" value="Protein_kinase_ATP_BS"/>
</dbReference>
<sequence length="149" mass="16869">PFPAFPLIGVSFLDPLEDYELIHRIGCGTYGDVFKARSIRTSELAAIKIVKLDPGDDITSIQQEITMMKECKHKNIVAYFGSYHRNTKLWICMEFCGGGSLQDMYQGWLQRWLQWRRRAATTTCVISGLLASLPSSWLSSSRPCLTSTQ</sequence>
<keyword evidence="10" id="KW-1185">Reference proteome</keyword>
<evidence type="ECO:0000256" key="5">
    <source>
        <dbReference type="ARBA" id="ARBA00022777"/>
    </source>
</evidence>
<evidence type="ECO:0000256" key="7">
    <source>
        <dbReference type="PROSITE-ProRule" id="PRU10141"/>
    </source>
</evidence>
<dbReference type="AlphaFoldDB" id="A0A3B5L2Z0"/>
<dbReference type="Ensembl" id="ENSXCOT00000004787.1">
    <property type="protein sequence ID" value="ENSXCOP00000004730.1"/>
    <property type="gene ID" value="ENSXCOG00000003724.1"/>
</dbReference>
<evidence type="ECO:0000256" key="2">
    <source>
        <dbReference type="ARBA" id="ARBA00012513"/>
    </source>
</evidence>
<dbReference type="PROSITE" id="PS00107">
    <property type="entry name" value="PROTEIN_KINASE_ATP"/>
    <property type="match status" value="1"/>
</dbReference>
<dbReference type="InterPro" id="IPR011009">
    <property type="entry name" value="Kinase-like_dom_sf"/>
</dbReference>
<dbReference type="PANTHER" id="PTHR48012">
    <property type="entry name" value="STERILE20-LIKE KINASE, ISOFORM B-RELATED"/>
    <property type="match status" value="1"/>
</dbReference>
<dbReference type="SUPFAM" id="SSF56112">
    <property type="entry name" value="Protein kinase-like (PK-like)"/>
    <property type="match status" value="1"/>
</dbReference>
<dbReference type="SMART" id="SM00220">
    <property type="entry name" value="S_TKc"/>
    <property type="match status" value="1"/>
</dbReference>
<evidence type="ECO:0000256" key="3">
    <source>
        <dbReference type="ARBA" id="ARBA00022527"/>
    </source>
</evidence>
<dbReference type="Pfam" id="PF00069">
    <property type="entry name" value="Pkinase"/>
    <property type="match status" value="1"/>
</dbReference>
<dbReference type="PROSITE" id="PS50011">
    <property type="entry name" value="PROTEIN_KINASE_DOM"/>
    <property type="match status" value="1"/>
</dbReference>
<feature type="binding site" evidence="7">
    <location>
        <position position="48"/>
    </location>
    <ligand>
        <name>ATP</name>
        <dbReference type="ChEBI" id="CHEBI:30616"/>
    </ligand>
</feature>
<dbReference type="GO" id="GO:0005737">
    <property type="term" value="C:cytoplasm"/>
    <property type="evidence" value="ECO:0007669"/>
    <property type="project" value="TreeGrafter"/>
</dbReference>
<keyword evidence="3" id="KW-0723">Serine/threonine-protein kinase</keyword>
<dbReference type="PANTHER" id="PTHR48012:SF30">
    <property type="entry name" value="NON-SPECIFIC SERINE_THREONINE PROTEIN KINASE"/>
    <property type="match status" value="1"/>
</dbReference>
<keyword evidence="4 7" id="KW-0547">Nucleotide-binding</keyword>
<comment type="similarity">
    <text evidence="1">Belongs to the protein kinase superfamily. STE Ser/Thr protein kinase family. STE20 subfamily.</text>
</comment>
<name>A0A3B5L2Z0_9TELE</name>
<dbReference type="InterPro" id="IPR000719">
    <property type="entry name" value="Prot_kinase_dom"/>
</dbReference>
<dbReference type="EC" id="2.7.11.1" evidence="2"/>
<keyword evidence="6 7" id="KW-0067">ATP-binding</keyword>
<organism evidence="9 10">
    <name type="scientific">Xiphophorus couchianus</name>
    <name type="common">Monterrey platyfish</name>
    <dbReference type="NCBI Taxonomy" id="32473"/>
    <lineage>
        <taxon>Eukaryota</taxon>
        <taxon>Metazoa</taxon>
        <taxon>Chordata</taxon>
        <taxon>Craniata</taxon>
        <taxon>Vertebrata</taxon>
        <taxon>Euteleostomi</taxon>
        <taxon>Actinopterygii</taxon>
        <taxon>Neopterygii</taxon>
        <taxon>Teleostei</taxon>
        <taxon>Neoteleostei</taxon>
        <taxon>Acanthomorphata</taxon>
        <taxon>Ovalentaria</taxon>
        <taxon>Atherinomorphae</taxon>
        <taxon>Cyprinodontiformes</taxon>
        <taxon>Poeciliidae</taxon>
        <taxon>Poeciliinae</taxon>
        <taxon>Xiphophorus</taxon>
    </lineage>
</organism>
<proteinExistence type="inferred from homology"/>
<reference evidence="9" key="2">
    <citation type="submission" date="2025-09" db="UniProtKB">
        <authorList>
            <consortium name="Ensembl"/>
        </authorList>
    </citation>
    <scope>IDENTIFICATION</scope>
</reference>
<protein>
    <recommendedName>
        <fullName evidence="2">non-specific serine/threonine protein kinase</fullName>
        <ecNumber evidence="2">2.7.11.1</ecNumber>
    </recommendedName>
</protein>
<dbReference type="InterPro" id="IPR050629">
    <property type="entry name" value="STE20/SPS1-PAK"/>
</dbReference>
<keyword evidence="5" id="KW-0418">Kinase</keyword>
<dbReference type="GeneTree" id="ENSGT00940000166658"/>
<dbReference type="Gene3D" id="1.10.510.10">
    <property type="entry name" value="Transferase(Phosphotransferase) domain 1"/>
    <property type="match status" value="1"/>
</dbReference>
<evidence type="ECO:0000313" key="9">
    <source>
        <dbReference type="Ensembl" id="ENSXCOP00000004730.1"/>
    </source>
</evidence>
<dbReference type="Proteomes" id="UP000261380">
    <property type="component" value="Unplaced"/>
</dbReference>
<dbReference type="GO" id="GO:0005524">
    <property type="term" value="F:ATP binding"/>
    <property type="evidence" value="ECO:0007669"/>
    <property type="project" value="UniProtKB-UniRule"/>
</dbReference>